<gene>
    <name evidence="1" type="ORF">CITCOLO1_LOCUS20552</name>
</gene>
<reference evidence="1 2" key="1">
    <citation type="submission" date="2024-03" db="EMBL/GenBank/DDBJ databases">
        <authorList>
            <person name="Gkanogiannis A."/>
            <person name="Becerra Lopez-Lavalle L."/>
        </authorList>
    </citation>
    <scope>NUCLEOTIDE SEQUENCE [LARGE SCALE GENOMIC DNA]</scope>
</reference>
<organism evidence="1 2">
    <name type="scientific">Citrullus colocynthis</name>
    <name type="common">colocynth</name>
    <dbReference type="NCBI Taxonomy" id="252529"/>
    <lineage>
        <taxon>Eukaryota</taxon>
        <taxon>Viridiplantae</taxon>
        <taxon>Streptophyta</taxon>
        <taxon>Embryophyta</taxon>
        <taxon>Tracheophyta</taxon>
        <taxon>Spermatophyta</taxon>
        <taxon>Magnoliopsida</taxon>
        <taxon>eudicotyledons</taxon>
        <taxon>Gunneridae</taxon>
        <taxon>Pentapetalae</taxon>
        <taxon>rosids</taxon>
        <taxon>fabids</taxon>
        <taxon>Cucurbitales</taxon>
        <taxon>Cucurbitaceae</taxon>
        <taxon>Benincaseae</taxon>
        <taxon>Citrullus</taxon>
    </lineage>
</organism>
<accession>A0ABP0ZC02</accession>
<keyword evidence="2" id="KW-1185">Reference proteome</keyword>
<dbReference type="EMBL" id="OZ021742">
    <property type="protein sequence ID" value="CAK9328147.1"/>
    <property type="molecule type" value="Genomic_DNA"/>
</dbReference>
<proteinExistence type="predicted"/>
<dbReference type="Proteomes" id="UP001642487">
    <property type="component" value="Chromosome 8"/>
</dbReference>
<name>A0ABP0ZC02_9ROSI</name>
<sequence length="93" mass="11058">MENSINSSTFWLWGLHRRLDFEEIQNPFLFFFNIFIHEICLYKGNNPLFQFKNHNPGFFQFEFKHPISLLGFRVFDCFQSTVSPASLILDSGM</sequence>
<evidence type="ECO:0000313" key="1">
    <source>
        <dbReference type="EMBL" id="CAK9328147.1"/>
    </source>
</evidence>
<evidence type="ECO:0000313" key="2">
    <source>
        <dbReference type="Proteomes" id="UP001642487"/>
    </source>
</evidence>
<protein>
    <submittedName>
        <fullName evidence="1">Uncharacterized protein</fullName>
    </submittedName>
</protein>